<evidence type="ECO:0000313" key="3">
    <source>
        <dbReference type="Proteomes" id="UP001501094"/>
    </source>
</evidence>
<evidence type="ECO:0008006" key="4">
    <source>
        <dbReference type="Google" id="ProtNLM"/>
    </source>
</evidence>
<feature type="transmembrane region" description="Helical" evidence="1">
    <location>
        <begin position="60"/>
        <end position="78"/>
    </location>
</feature>
<name>A0ABN2N2T2_9MICO</name>
<feature type="transmembrane region" description="Helical" evidence="1">
    <location>
        <begin position="90"/>
        <end position="109"/>
    </location>
</feature>
<feature type="transmembrane region" description="Helical" evidence="1">
    <location>
        <begin position="34"/>
        <end position="53"/>
    </location>
</feature>
<reference evidence="2 3" key="1">
    <citation type="journal article" date="2019" name="Int. J. Syst. Evol. Microbiol.">
        <title>The Global Catalogue of Microorganisms (GCM) 10K type strain sequencing project: providing services to taxonomists for standard genome sequencing and annotation.</title>
        <authorList>
            <consortium name="The Broad Institute Genomics Platform"/>
            <consortium name="The Broad Institute Genome Sequencing Center for Infectious Disease"/>
            <person name="Wu L."/>
            <person name="Ma J."/>
        </authorList>
    </citation>
    <scope>NUCLEOTIDE SEQUENCE [LARGE SCALE GENOMIC DNA]</scope>
    <source>
        <strain evidence="2 3">JCM 14326</strain>
    </source>
</reference>
<keyword evidence="3" id="KW-1185">Reference proteome</keyword>
<dbReference type="RefSeq" id="WP_344098898.1">
    <property type="nucleotide sequence ID" value="NZ_BAAANL010000001.1"/>
</dbReference>
<protein>
    <recommendedName>
        <fullName evidence="4">PH domain-containing protein</fullName>
    </recommendedName>
</protein>
<dbReference type="EMBL" id="BAAANL010000001">
    <property type="protein sequence ID" value="GAA1850126.1"/>
    <property type="molecule type" value="Genomic_DNA"/>
</dbReference>
<keyword evidence="1" id="KW-0472">Membrane</keyword>
<keyword evidence="1" id="KW-0812">Transmembrane</keyword>
<accession>A0ABN2N2T2</accession>
<evidence type="ECO:0000313" key="2">
    <source>
        <dbReference type="EMBL" id="GAA1850126.1"/>
    </source>
</evidence>
<comment type="caution">
    <text evidence="2">The sequence shown here is derived from an EMBL/GenBank/DDBJ whole genome shotgun (WGS) entry which is preliminary data.</text>
</comment>
<sequence>MTGERPGRKVRALAARFPELGAVRYVEGNPPSPAAVVIAVLVVLTFSAGIVLGNGEPADAALVAPWWVLIAAVILWFLGSEKVVVLERGLLIGSVAPFLTPFVVPFHRLDAASVTAYRPVWKLPQMVAGGVPLRQGRSTVWGWNGVAFVASGVRATRAAVDSSGILGPGALAGESLRPGVWWFGTWRRTDGLVRALEAALADAGAPGARGLAGRALPQVMLSGNPADAGAQLPGLLAAGGAGAGGA</sequence>
<keyword evidence="1" id="KW-1133">Transmembrane helix</keyword>
<organism evidence="2 3">
    <name type="scientific">Myceligenerans crystallogenes</name>
    <dbReference type="NCBI Taxonomy" id="316335"/>
    <lineage>
        <taxon>Bacteria</taxon>
        <taxon>Bacillati</taxon>
        <taxon>Actinomycetota</taxon>
        <taxon>Actinomycetes</taxon>
        <taxon>Micrococcales</taxon>
        <taxon>Promicromonosporaceae</taxon>
        <taxon>Myceligenerans</taxon>
    </lineage>
</organism>
<gene>
    <name evidence="2" type="ORF">GCM10009751_03000</name>
</gene>
<evidence type="ECO:0000256" key="1">
    <source>
        <dbReference type="SAM" id="Phobius"/>
    </source>
</evidence>
<proteinExistence type="predicted"/>
<dbReference type="Proteomes" id="UP001501094">
    <property type="component" value="Unassembled WGS sequence"/>
</dbReference>